<reference evidence="8 9" key="2">
    <citation type="submission" date="2018-12" db="EMBL/GenBank/DDBJ databases">
        <title>Nakamurella antarcticus sp. nov., isolated from Antarctica South Shetland Islands soil.</title>
        <authorList>
            <person name="Peng F."/>
        </authorList>
    </citation>
    <scope>NUCLEOTIDE SEQUENCE [LARGE SCALE GENOMIC DNA]</scope>
    <source>
        <strain evidence="8 9">S14-144</strain>
    </source>
</reference>
<evidence type="ECO:0000259" key="7">
    <source>
        <dbReference type="PROSITE" id="PS50847"/>
    </source>
</evidence>
<keyword evidence="6" id="KW-0812">Transmembrane</keyword>
<reference evidence="8 9" key="1">
    <citation type="submission" date="2018-11" db="EMBL/GenBank/DDBJ databases">
        <authorList>
            <person name="Da X."/>
        </authorList>
    </citation>
    <scope>NUCLEOTIDE SEQUENCE [LARGE SCALE GENOMIC DNA]</scope>
    <source>
        <strain evidence="8 9">S14-144</strain>
    </source>
</reference>
<feature type="transmembrane region" description="Helical" evidence="6">
    <location>
        <begin position="103"/>
        <end position="121"/>
    </location>
</feature>
<feature type="compositionally biased region" description="Low complexity" evidence="5">
    <location>
        <begin position="19"/>
        <end position="35"/>
    </location>
</feature>
<keyword evidence="3" id="KW-0732">Signal</keyword>
<name>A0A3G8ZLS2_9ACTN</name>
<dbReference type="Proteomes" id="UP000268084">
    <property type="component" value="Chromosome"/>
</dbReference>
<dbReference type="Pfam" id="PF00746">
    <property type="entry name" value="Gram_pos_anchor"/>
    <property type="match status" value="1"/>
</dbReference>
<feature type="domain" description="Gram-positive cocci surface proteins LPxTG" evidence="7">
    <location>
        <begin position="93"/>
        <end position="130"/>
    </location>
</feature>
<evidence type="ECO:0000313" key="8">
    <source>
        <dbReference type="EMBL" id="AZI58213.1"/>
    </source>
</evidence>
<keyword evidence="4" id="KW-0572">Peptidoglycan-anchor</keyword>
<proteinExistence type="predicted"/>
<keyword evidence="6" id="KW-1133">Transmembrane helix</keyword>
<evidence type="ECO:0000313" key="9">
    <source>
        <dbReference type="Proteomes" id="UP000268084"/>
    </source>
</evidence>
<evidence type="ECO:0000256" key="6">
    <source>
        <dbReference type="SAM" id="Phobius"/>
    </source>
</evidence>
<accession>A0A3G8ZLS2</accession>
<sequence>MIGSPTTTTVTVPTTVIGSPVTTTVTAPPLTAPSTNSDGSYEVLGSDGILTRVTPTQSTGTAPSSSSTNVIGTASTPTKAAGTPSKAPAKESLASTGANTGPFLGAAAGLLGAGGLLLLAVRRRNSNPNHQQ</sequence>
<evidence type="ECO:0000256" key="1">
    <source>
        <dbReference type="ARBA" id="ARBA00022512"/>
    </source>
</evidence>
<gene>
    <name evidence="8" type="ORF">EH165_08755</name>
</gene>
<keyword evidence="6" id="KW-0472">Membrane</keyword>
<feature type="region of interest" description="Disordered" evidence="5">
    <location>
        <begin position="19"/>
        <end position="94"/>
    </location>
</feature>
<dbReference type="KEGG" id="nak:EH165_08755"/>
<evidence type="ECO:0000256" key="4">
    <source>
        <dbReference type="ARBA" id="ARBA00023088"/>
    </source>
</evidence>
<protein>
    <submittedName>
        <fullName evidence="8">LPXTG cell wall anchor domain-containing protein</fullName>
    </submittedName>
</protein>
<evidence type="ECO:0000256" key="2">
    <source>
        <dbReference type="ARBA" id="ARBA00022525"/>
    </source>
</evidence>
<keyword evidence="1" id="KW-0134">Cell wall</keyword>
<dbReference type="PROSITE" id="PS50847">
    <property type="entry name" value="GRAM_POS_ANCHORING"/>
    <property type="match status" value="1"/>
</dbReference>
<dbReference type="NCBIfam" id="TIGR01167">
    <property type="entry name" value="LPXTG_anchor"/>
    <property type="match status" value="1"/>
</dbReference>
<evidence type="ECO:0000256" key="5">
    <source>
        <dbReference type="SAM" id="MobiDB-lite"/>
    </source>
</evidence>
<dbReference type="AlphaFoldDB" id="A0A3G8ZLS2"/>
<feature type="compositionally biased region" description="Polar residues" evidence="5">
    <location>
        <begin position="53"/>
        <end position="78"/>
    </location>
</feature>
<dbReference type="EMBL" id="CP034170">
    <property type="protein sequence ID" value="AZI58213.1"/>
    <property type="molecule type" value="Genomic_DNA"/>
</dbReference>
<keyword evidence="2" id="KW-0964">Secreted</keyword>
<dbReference type="InterPro" id="IPR019931">
    <property type="entry name" value="LPXTG_anchor"/>
</dbReference>
<evidence type="ECO:0000256" key="3">
    <source>
        <dbReference type="ARBA" id="ARBA00022729"/>
    </source>
</evidence>
<organism evidence="8 9">
    <name type="scientific">Nakamurella antarctica</name>
    <dbReference type="NCBI Taxonomy" id="1902245"/>
    <lineage>
        <taxon>Bacteria</taxon>
        <taxon>Bacillati</taxon>
        <taxon>Actinomycetota</taxon>
        <taxon>Actinomycetes</taxon>
        <taxon>Nakamurellales</taxon>
        <taxon>Nakamurellaceae</taxon>
        <taxon>Nakamurella</taxon>
    </lineage>
</organism>
<keyword evidence="9" id="KW-1185">Reference proteome</keyword>